<comment type="similarity">
    <text evidence="1">Belongs to the cyclophilin-type PPIase family.</text>
</comment>
<name>A0ABQ4PSQ2_9PROT</name>
<reference evidence="7" key="2">
    <citation type="journal article" date="2023" name="ISME Commun">
        <title>Characterization of a bloom-associated alphaproteobacterial lineage, 'Candidatus Phycosocius': insights into freshwater algal-bacterial interactions.</title>
        <authorList>
            <person name="Tanabe Y."/>
            <person name="Yamaguchi H."/>
            <person name="Yoshida M."/>
            <person name="Kai A."/>
            <person name="Okazaki Y."/>
        </authorList>
    </citation>
    <scope>NUCLEOTIDE SEQUENCE</scope>
    <source>
        <strain evidence="7">BOTRYCO-1</strain>
    </source>
</reference>
<dbReference type="InterPro" id="IPR002130">
    <property type="entry name" value="Cyclophilin-type_PPIase_dom"/>
</dbReference>
<dbReference type="InterPro" id="IPR020892">
    <property type="entry name" value="Cyclophilin-type_PPIase_CS"/>
</dbReference>
<gene>
    <name evidence="7" type="ORF">PsB1_0183</name>
</gene>
<dbReference type="RefSeq" id="WP_284358498.1">
    <property type="nucleotide sequence ID" value="NZ_BPFZ01000001.1"/>
</dbReference>
<evidence type="ECO:0000313" key="8">
    <source>
        <dbReference type="Proteomes" id="UP001161064"/>
    </source>
</evidence>
<feature type="compositionally biased region" description="Low complexity" evidence="5">
    <location>
        <begin position="57"/>
        <end position="76"/>
    </location>
</feature>
<evidence type="ECO:0000313" key="7">
    <source>
        <dbReference type="EMBL" id="GIU66029.1"/>
    </source>
</evidence>
<dbReference type="Proteomes" id="UP001161064">
    <property type="component" value="Unassembled WGS sequence"/>
</dbReference>
<dbReference type="CDD" id="cd00317">
    <property type="entry name" value="cyclophilin"/>
    <property type="match status" value="1"/>
</dbReference>
<feature type="region of interest" description="Disordered" evidence="5">
    <location>
        <begin position="40"/>
        <end position="103"/>
    </location>
</feature>
<dbReference type="EC" id="5.2.1.8" evidence="2"/>
<dbReference type="PROSITE" id="PS50072">
    <property type="entry name" value="CSA_PPIASE_2"/>
    <property type="match status" value="1"/>
</dbReference>
<evidence type="ECO:0000256" key="1">
    <source>
        <dbReference type="ARBA" id="ARBA00007365"/>
    </source>
</evidence>
<dbReference type="EMBL" id="BPFZ01000001">
    <property type="protein sequence ID" value="GIU66029.1"/>
    <property type="molecule type" value="Genomic_DNA"/>
</dbReference>
<keyword evidence="8" id="KW-1185">Reference proteome</keyword>
<dbReference type="PANTHER" id="PTHR45625">
    <property type="entry name" value="PEPTIDYL-PROLYL CIS-TRANS ISOMERASE-RELATED"/>
    <property type="match status" value="1"/>
</dbReference>
<protein>
    <recommendedName>
        <fullName evidence="2">peptidylprolyl isomerase</fullName>
        <ecNumber evidence="2">5.2.1.8</ecNumber>
    </recommendedName>
</protein>
<keyword evidence="3" id="KW-0697">Rotamase</keyword>
<accession>A0ABQ4PSQ2</accession>
<dbReference type="Pfam" id="PF00160">
    <property type="entry name" value="Pro_isomerase"/>
    <property type="match status" value="1"/>
</dbReference>
<dbReference type="InterPro" id="IPR029000">
    <property type="entry name" value="Cyclophilin-like_dom_sf"/>
</dbReference>
<reference evidence="7" key="1">
    <citation type="submission" date="2021-05" db="EMBL/GenBank/DDBJ databases">
        <authorList>
            <person name="Tanabe Y."/>
        </authorList>
    </citation>
    <scope>NUCLEOTIDE SEQUENCE</scope>
    <source>
        <strain evidence="7">BOTRYCO-1</strain>
    </source>
</reference>
<organism evidence="7 8">
    <name type="scientific">Candidatus Phycosocius spiralis</name>
    <dbReference type="NCBI Taxonomy" id="2815099"/>
    <lineage>
        <taxon>Bacteria</taxon>
        <taxon>Pseudomonadati</taxon>
        <taxon>Pseudomonadota</taxon>
        <taxon>Alphaproteobacteria</taxon>
        <taxon>Caulobacterales</taxon>
        <taxon>Caulobacterales incertae sedis</taxon>
        <taxon>Candidatus Phycosocius</taxon>
    </lineage>
</organism>
<evidence type="ECO:0000256" key="3">
    <source>
        <dbReference type="ARBA" id="ARBA00023110"/>
    </source>
</evidence>
<dbReference type="SUPFAM" id="SSF50891">
    <property type="entry name" value="Cyclophilin-like"/>
    <property type="match status" value="1"/>
</dbReference>
<evidence type="ECO:0000256" key="5">
    <source>
        <dbReference type="SAM" id="MobiDB-lite"/>
    </source>
</evidence>
<dbReference type="InterPro" id="IPR044666">
    <property type="entry name" value="Cyclophilin_A-like"/>
</dbReference>
<evidence type="ECO:0000256" key="4">
    <source>
        <dbReference type="ARBA" id="ARBA00023235"/>
    </source>
</evidence>
<sequence length="373" mass="40840">MKLSLYFVSLLTITLNWIHPSPVLSRTTAIHWAQIQTDAEPLSNPDASKSTAKPRQSTSSKPFSKPASSPAKATPTVAHWNIPTPENPPTHSNSNSKPQPPAQVLAEANPAQPLAKAVFPDEDWRTLNPENALIFETTKGRIIVELAPDIAPGHVERVKKLAREGFYNGLSFHRVINDFMAQGGDPKGDGSGGSDQPDLRAEFNFRRGADSGFVKAVDRGGASIGWIRTIPVTTQSDILMERTTDKKVAAWGNHCLGVASMARGNDENSANSQFFLMRAAYPTLDRRYTIWGRAVVGVDVIRAFKVGEPVIDPDKMLTVRVLSDLEESERPKVVIQRTDGPLFQAKLKATLEQRGAAFSNCDIMPEGRILARN</sequence>
<feature type="domain" description="PPIase cyclophilin-type" evidence="6">
    <location>
        <begin position="140"/>
        <end position="305"/>
    </location>
</feature>
<keyword evidence="4" id="KW-0413">Isomerase</keyword>
<dbReference type="PROSITE" id="PS00170">
    <property type="entry name" value="CSA_PPIASE_1"/>
    <property type="match status" value="1"/>
</dbReference>
<evidence type="ECO:0000259" key="6">
    <source>
        <dbReference type="PROSITE" id="PS50072"/>
    </source>
</evidence>
<evidence type="ECO:0000256" key="2">
    <source>
        <dbReference type="ARBA" id="ARBA00013194"/>
    </source>
</evidence>
<dbReference type="Gene3D" id="2.40.100.10">
    <property type="entry name" value="Cyclophilin-like"/>
    <property type="match status" value="1"/>
</dbReference>
<comment type="caution">
    <text evidence="7">The sequence shown here is derived from an EMBL/GenBank/DDBJ whole genome shotgun (WGS) entry which is preliminary data.</text>
</comment>
<feature type="compositionally biased region" description="Polar residues" evidence="5">
    <location>
        <begin position="45"/>
        <end position="56"/>
    </location>
</feature>
<dbReference type="PANTHER" id="PTHR45625:SF4">
    <property type="entry name" value="PEPTIDYLPROLYL ISOMERASE DOMAIN AND WD REPEAT-CONTAINING PROTEIN 1"/>
    <property type="match status" value="1"/>
</dbReference>
<proteinExistence type="inferred from homology"/>